<proteinExistence type="predicted"/>
<evidence type="ECO:0000259" key="1">
    <source>
        <dbReference type="PROSITE" id="PS51781"/>
    </source>
</evidence>
<dbReference type="AlphaFoldDB" id="B8I398"/>
<dbReference type="PROSITE" id="PS51781">
    <property type="entry name" value="SH3B"/>
    <property type="match status" value="1"/>
</dbReference>
<dbReference type="KEGG" id="cce:Ccel_1893"/>
<dbReference type="Pfam" id="PF08239">
    <property type="entry name" value="SH3_3"/>
    <property type="match status" value="1"/>
</dbReference>
<dbReference type="OrthoDB" id="1976141at2"/>
<evidence type="ECO:0000313" key="2">
    <source>
        <dbReference type="EMBL" id="ACL76241.1"/>
    </source>
</evidence>
<dbReference type="STRING" id="394503.Ccel_1893"/>
<feature type="domain" description="SH3b" evidence="1">
    <location>
        <begin position="45"/>
        <end position="110"/>
    </location>
</feature>
<dbReference type="InterPro" id="IPR003646">
    <property type="entry name" value="SH3-like_bac-type"/>
</dbReference>
<accession>B8I398</accession>
<dbReference type="HOGENOM" id="CLU_2153948_0_0_9"/>
<dbReference type="EMBL" id="CP001348">
    <property type="protein sequence ID" value="ACL76241.1"/>
    <property type="molecule type" value="Genomic_DNA"/>
</dbReference>
<organism evidence="2 3">
    <name type="scientific">Ruminiclostridium cellulolyticum (strain ATCC 35319 / DSM 5812 / JCM 6584 / H10)</name>
    <name type="common">Clostridium cellulolyticum</name>
    <dbReference type="NCBI Taxonomy" id="394503"/>
    <lineage>
        <taxon>Bacteria</taxon>
        <taxon>Bacillati</taxon>
        <taxon>Bacillota</taxon>
        <taxon>Clostridia</taxon>
        <taxon>Eubacteriales</taxon>
        <taxon>Oscillospiraceae</taxon>
        <taxon>Ruminiclostridium</taxon>
    </lineage>
</organism>
<dbReference type="Gene3D" id="2.30.30.40">
    <property type="entry name" value="SH3 Domains"/>
    <property type="match status" value="1"/>
</dbReference>
<gene>
    <name evidence="2" type="ordered locus">Ccel_1893</name>
</gene>
<reference evidence="2 3" key="1">
    <citation type="submission" date="2009-01" db="EMBL/GenBank/DDBJ databases">
        <title>Complete sequence of Clostridium cellulolyticum H10.</title>
        <authorList>
            <consortium name="US DOE Joint Genome Institute"/>
            <person name="Lucas S."/>
            <person name="Copeland A."/>
            <person name="Lapidus A."/>
            <person name="Glavina del Rio T."/>
            <person name="Dalin E."/>
            <person name="Tice H."/>
            <person name="Bruce D."/>
            <person name="Goodwin L."/>
            <person name="Pitluck S."/>
            <person name="Chertkov O."/>
            <person name="Saunders E."/>
            <person name="Brettin T."/>
            <person name="Detter J.C."/>
            <person name="Han C."/>
            <person name="Larimer F."/>
            <person name="Land M."/>
            <person name="Hauser L."/>
            <person name="Kyrpides N."/>
            <person name="Ivanova N."/>
            <person name="Zhou J."/>
            <person name="Richardson P."/>
        </authorList>
    </citation>
    <scope>NUCLEOTIDE SEQUENCE [LARGE SCALE GENOMIC DNA]</scope>
    <source>
        <strain evidence="3">ATCC 35319 / DSM 5812 / JCM 6584 / H10</strain>
    </source>
</reference>
<dbReference type="Proteomes" id="UP000001349">
    <property type="component" value="Chromosome"/>
</dbReference>
<dbReference type="eggNOG" id="ENOG5033WA1">
    <property type="taxonomic scope" value="Bacteria"/>
</dbReference>
<protein>
    <submittedName>
        <fullName evidence="2">SH3 type 3 domain protein</fullName>
    </submittedName>
</protein>
<sequence precursor="true">MLRKKICVGLVAGVLSLSLILGQGVVCAADINISSNIENGITRTLSAYRVTGNGVRLRAEPNTSSTILGLLYFPEIIQVERWSSDGAWVYARTESGVWGWVSTAYIEMAVY</sequence>
<name>B8I398_RUMCH</name>
<evidence type="ECO:0000313" key="3">
    <source>
        <dbReference type="Proteomes" id="UP000001349"/>
    </source>
</evidence>
<keyword evidence="3" id="KW-1185">Reference proteome</keyword>
<dbReference type="RefSeq" id="WP_015925346.1">
    <property type="nucleotide sequence ID" value="NC_011898.1"/>
</dbReference>